<evidence type="ECO:0000313" key="2">
    <source>
        <dbReference type="EMBL" id="MFB9733107.1"/>
    </source>
</evidence>
<accession>A0ABV5V5V5</accession>
<dbReference type="Proteomes" id="UP001589613">
    <property type="component" value="Unassembled WGS sequence"/>
</dbReference>
<sequence>MTASAVVIVSAVVLVAAAAIAWWHGLITLVLGGVWFVHELRLHRQRRGR</sequence>
<keyword evidence="1" id="KW-0472">Membrane</keyword>
<keyword evidence="3" id="KW-1185">Reference proteome</keyword>
<dbReference type="EMBL" id="JBHMAX010000024">
    <property type="protein sequence ID" value="MFB9733107.1"/>
    <property type="molecule type" value="Genomic_DNA"/>
</dbReference>
<keyword evidence="1" id="KW-0812">Transmembrane</keyword>
<evidence type="ECO:0000313" key="3">
    <source>
        <dbReference type="Proteomes" id="UP001589613"/>
    </source>
</evidence>
<name>A0ABV5V5V5_9MICO</name>
<reference evidence="2 3" key="1">
    <citation type="submission" date="2024-09" db="EMBL/GenBank/DDBJ databases">
        <authorList>
            <person name="Sun Q."/>
            <person name="Mori K."/>
        </authorList>
    </citation>
    <scope>NUCLEOTIDE SEQUENCE [LARGE SCALE GENOMIC DNA]</scope>
    <source>
        <strain evidence="2 3">JCM 12763</strain>
    </source>
</reference>
<dbReference type="RefSeq" id="WP_377466597.1">
    <property type="nucleotide sequence ID" value="NZ_JBHMAX010000024.1"/>
</dbReference>
<evidence type="ECO:0000256" key="1">
    <source>
        <dbReference type="SAM" id="Phobius"/>
    </source>
</evidence>
<feature type="transmembrane region" description="Helical" evidence="1">
    <location>
        <begin position="6"/>
        <end position="37"/>
    </location>
</feature>
<gene>
    <name evidence="2" type="ORF">ACFFN0_13740</name>
</gene>
<protein>
    <submittedName>
        <fullName evidence="2">Uncharacterized protein</fullName>
    </submittedName>
</protein>
<organism evidence="2 3">
    <name type="scientific">Ornithinimicrobium kibberense</name>
    <dbReference type="NCBI Taxonomy" id="282060"/>
    <lineage>
        <taxon>Bacteria</taxon>
        <taxon>Bacillati</taxon>
        <taxon>Actinomycetota</taxon>
        <taxon>Actinomycetes</taxon>
        <taxon>Micrococcales</taxon>
        <taxon>Ornithinimicrobiaceae</taxon>
        <taxon>Ornithinimicrobium</taxon>
    </lineage>
</organism>
<keyword evidence="1" id="KW-1133">Transmembrane helix</keyword>
<proteinExistence type="predicted"/>
<comment type="caution">
    <text evidence="2">The sequence shown here is derived from an EMBL/GenBank/DDBJ whole genome shotgun (WGS) entry which is preliminary data.</text>
</comment>